<gene>
    <name evidence="2" type="ORF">SAMN05428963_1082</name>
</gene>
<dbReference type="AlphaFoldDB" id="A0A1T4RV51"/>
<dbReference type="Proteomes" id="UP000190135">
    <property type="component" value="Unassembled WGS sequence"/>
</dbReference>
<name>A0A1T4RV51_9HYPH</name>
<dbReference type="EMBL" id="FUXL01000008">
    <property type="protein sequence ID" value="SKA19860.1"/>
    <property type="molecule type" value="Genomic_DNA"/>
</dbReference>
<protein>
    <submittedName>
        <fullName evidence="2">HicB_like antitoxin of toxin-antitoxin system</fullName>
    </submittedName>
</protein>
<dbReference type="OrthoDB" id="9807959at2"/>
<dbReference type="Gene3D" id="3.30.160.250">
    <property type="match status" value="1"/>
</dbReference>
<feature type="domain" description="HicB-like antitoxin of toxin-antitoxin system" evidence="1">
    <location>
        <begin position="13"/>
        <end position="124"/>
    </location>
</feature>
<dbReference type="Pfam" id="PF15919">
    <property type="entry name" value="HicB_lk_antitox"/>
    <property type="match status" value="1"/>
</dbReference>
<evidence type="ECO:0000259" key="1">
    <source>
        <dbReference type="Pfam" id="PF15919"/>
    </source>
</evidence>
<dbReference type="SUPFAM" id="SSF143100">
    <property type="entry name" value="TTHA1013/TTHA0281-like"/>
    <property type="match status" value="1"/>
</dbReference>
<dbReference type="STRING" id="1365950.SAMN05428963_1082"/>
<dbReference type="InterPro" id="IPR031807">
    <property type="entry name" value="HicB-like"/>
</dbReference>
<reference evidence="2 3" key="1">
    <citation type="submission" date="2017-02" db="EMBL/GenBank/DDBJ databases">
        <authorList>
            <person name="Peterson S.W."/>
        </authorList>
    </citation>
    <scope>NUCLEOTIDE SEQUENCE [LARGE SCALE GENOMIC DNA]</scope>
    <source>
        <strain evidence="2 3">USBA 369</strain>
    </source>
</reference>
<dbReference type="RefSeq" id="WP_078708746.1">
    <property type="nucleotide sequence ID" value="NZ_FUXL01000008.1"/>
</dbReference>
<evidence type="ECO:0000313" key="2">
    <source>
        <dbReference type="EMBL" id="SKA19860.1"/>
    </source>
</evidence>
<accession>A0A1T4RV51</accession>
<sequence>MTTRYLGLLDGGDGAYGIAFPDAPGCTAMGKTIDEAIANAASALAEWASREGAPAARTAAEMKADPDVVEQLEGGSAFVVVPLIAESGRSVRANLSIDAGLLAAIDEAANAVRLTRSAFLASAARAKILSGV</sequence>
<keyword evidence="3" id="KW-1185">Reference proteome</keyword>
<organism evidence="2 3">
    <name type="scientific">Consotaella salsifontis</name>
    <dbReference type="NCBI Taxonomy" id="1365950"/>
    <lineage>
        <taxon>Bacteria</taxon>
        <taxon>Pseudomonadati</taxon>
        <taxon>Pseudomonadota</taxon>
        <taxon>Alphaproteobacteria</taxon>
        <taxon>Hyphomicrobiales</taxon>
        <taxon>Aurantimonadaceae</taxon>
        <taxon>Consotaella</taxon>
    </lineage>
</organism>
<evidence type="ECO:0000313" key="3">
    <source>
        <dbReference type="Proteomes" id="UP000190135"/>
    </source>
</evidence>
<dbReference type="InterPro" id="IPR035069">
    <property type="entry name" value="TTHA1013/TTHA0281-like"/>
</dbReference>
<proteinExistence type="predicted"/>